<accession>A0ABN9QHX9</accession>
<sequence>MAKPRHSHGGLRHGKARGGAQNASAAEARQREVSTLATASKASARRTDEAIKGAAGLAASMATGVSQLHQELAEVKQHRINVKQLQEALAADVALLRESTVLEKLSTSRRGRQVAELQLKKSEQLVK</sequence>
<feature type="non-terminal residue" evidence="2">
    <location>
        <position position="127"/>
    </location>
</feature>
<reference evidence="2" key="1">
    <citation type="submission" date="2023-10" db="EMBL/GenBank/DDBJ databases">
        <authorList>
            <person name="Chen Y."/>
            <person name="Shah S."/>
            <person name="Dougan E. K."/>
            <person name="Thang M."/>
            <person name="Chan C."/>
        </authorList>
    </citation>
    <scope>NUCLEOTIDE SEQUENCE [LARGE SCALE GENOMIC DNA]</scope>
</reference>
<dbReference type="EMBL" id="CAUYUJ010003514">
    <property type="protein sequence ID" value="CAK0805630.1"/>
    <property type="molecule type" value="Genomic_DNA"/>
</dbReference>
<protein>
    <submittedName>
        <fullName evidence="2">Uncharacterized protein</fullName>
    </submittedName>
</protein>
<keyword evidence="3" id="KW-1185">Reference proteome</keyword>
<feature type="compositionally biased region" description="Basic residues" evidence="1">
    <location>
        <begin position="1"/>
        <end position="16"/>
    </location>
</feature>
<proteinExistence type="predicted"/>
<gene>
    <name evidence="2" type="ORF">PCOR1329_LOCUS12095</name>
</gene>
<name>A0ABN9QHX9_9DINO</name>
<evidence type="ECO:0000256" key="1">
    <source>
        <dbReference type="SAM" id="MobiDB-lite"/>
    </source>
</evidence>
<dbReference type="Proteomes" id="UP001189429">
    <property type="component" value="Unassembled WGS sequence"/>
</dbReference>
<feature type="region of interest" description="Disordered" evidence="1">
    <location>
        <begin position="1"/>
        <end position="41"/>
    </location>
</feature>
<evidence type="ECO:0000313" key="3">
    <source>
        <dbReference type="Proteomes" id="UP001189429"/>
    </source>
</evidence>
<comment type="caution">
    <text evidence="2">The sequence shown here is derived from an EMBL/GenBank/DDBJ whole genome shotgun (WGS) entry which is preliminary data.</text>
</comment>
<organism evidence="2 3">
    <name type="scientific">Prorocentrum cordatum</name>
    <dbReference type="NCBI Taxonomy" id="2364126"/>
    <lineage>
        <taxon>Eukaryota</taxon>
        <taxon>Sar</taxon>
        <taxon>Alveolata</taxon>
        <taxon>Dinophyceae</taxon>
        <taxon>Prorocentrales</taxon>
        <taxon>Prorocentraceae</taxon>
        <taxon>Prorocentrum</taxon>
    </lineage>
</organism>
<evidence type="ECO:0000313" key="2">
    <source>
        <dbReference type="EMBL" id="CAK0805630.1"/>
    </source>
</evidence>